<reference evidence="2 3" key="1">
    <citation type="submission" date="2015-02" db="EMBL/GenBank/DDBJ databases">
        <authorList>
            <person name="Ju K.-S."/>
            <person name="Doroghazi J.R."/>
            <person name="Metcalf W."/>
        </authorList>
    </citation>
    <scope>NUCLEOTIDE SEQUENCE [LARGE SCALE GENOMIC DNA]</scope>
    <source>
        <strain evidence="2 3">NRRL ISP-5550</strain>
    </source>
</reference>
<comment type="caution">
    <text evidence="2">The sequence shown here is derived from an EMBL/GenBank/DDBJ whole genome shotgun (WGS) entry which is preliminary data.</text>
</comment>
<evidence type="ECO:0000313" key="3">
    <source>
        <dbReference type="Proteomes" id="UP000033551"/>
    </source>
</evidence>
<name>A0A0F4JWJ1_9ACTN</name>
<dbReference type="EMBL" id="JZWV01000108">
    <property type="protein sequence ID" value="KJY37356.1"/>
    <property type="molecule type" value="Genomic_DNA"/>
</dbReference>
<evidence type="ECO:0000313" key="2">
    <source>
        <dbReference type="EMBL" id="KJY37356.1"/>
    </source>
</evidence>
<feature type="compositionally biased region" description="Basic residues" evidence="1">
    <location>
        <begin position="81"/>
        <end position="91"/>
    </location>
</feature>
<dbReference type="AlphaFoldDB" id="A0A0F4JWJ1"/>
<gene>
    <name evidence="2" type="ORF">VR44_05870</name>
</gene>
<proteinExistence type="predicted"/>
<accession>A0A0F4JWJ1</accession>
<dbReference type="Proteomes" id="UP000033551">
    <property type="component" value="Unassembled WGS sequence"/>
</dbReference>
<protein>
    <submittedName>
        <fullName evidence="2">Uncharacterized protein</fullName>
    </submittedName>
</protein>
<organism evidence="2 3">
    <name type="scientific">Streptomyces katrae</name>
    <dbReference type="NCBI Taxonomy" id="68223"/>
    <lineage>
        <taxon>Bacteria</taxon>
        <taxon>Bacillati</taxon>
        <taxon>Actinomycetota</taxon>
        <taxon>Actinomycetes</taxon>
        <taxon>Kitasatosporales</taxon>
        <taxon>Streptomycetaceae</taxon>
        <taxon>Streptomyces</taxon>
    </lineage>
</organism>
<evidence type="ECO:0000256" key="1">
    <source>
        <dbReference type="SAM" id="MobiDB-lite"/>
    </source>
</evidence>
<dbReference type="PATRIC" id="fig|68223.7.peg.1990"/>
<feature type="region of interest" description="Disordered" evidence="1">
    <location>
        <begin position="59"/>
        <end position="161"/>
    </location>
</feature>
<keyword evidence="3" id="KW-1185">Reference proteome</keyword>
<feature type="compositionally biased region" description="Basic and acidic residues" evidence="1">
    <location>
        <begin position="59"/>
        <end position="76"/>
    </location>
</feature>
<feature type="compositionally biased region" description="Basic residues" evidence="1">
    <location>
        <begin position="104"/>
        <end position="117"/>
    </location>
</feature>
<sequence length="161" mass="18305">MPVAVARADRDKGEPWPDPVHEARVLVRRAVVGDLEHVHPPQFRMLPQQGLLGSRFEVTEQQERQPRVARQQDHARIVGPLRHRRGGRRPQHLPLQPPGPPPLPRHRRHDGHPGPRRRPPDQGRPVGRIRHGRGLDHTHGTAPQHPGQPAHVVGMEVRQQQ</sequence>